<dbReference type="EMBL" id="MK249149">
    <property type="protein sequence ID" value="QCQ84686.1"/>
    <property type="molecule type" value="Genomic_DNA"/>
</dbReference>
<dbReference type="Proteomes" id="UP000322974">
    <property type="component" value="Genome"/>
</dbReference>
<proteinExistence type="predicted"/>
<dbReference type="Pfam" id="PF20577">
    <property type="entry name" value="Phage_ORF5"/>
    <property type="match status" value="1"/>
</dbReference>
<reference evidence="1" key="1">
    <citation type="submission" date="2018-12" db="EMBL/GenBank/DDBJ databases">
        <title>Singled stranded DNA viruses identified in blackflies (Austrosimulium ungulatum) sampled in New Zealand.</title>
        <authorList>
            <person name="Kraberger S."/>
            <person name="Fontenele R.S."/>
            <person name="Schmidlin K."/>
            <person name="Walters M."/>
            <person name="Varsani A."/>
        </authorList>
    </citation>
    <scope>NUCLEOTIDE SEQUENCE [LARGE SCALE GENOMIC DNA]</scope>
    <source>
        <strain evidence="1">045</strain>
    </source>
</reference>
<accession>A0A4P8PLD0</accession>
<dbReference type="InterPro" id="IPR046781">
    <property type="entry name" value="Phage_ORF5"/>
</dbReference>
<evidence type="ECO:0000313" key="1">
    <source>
        <dbReference type="EMBL" id="QCQ84686.1"/>
    </source>
</evidence>
<protein>
    <submittedName>
        <fullName evidence="1">Nonstructural protein</fullName>
    </submittedName>
</protein>
<name>A0A4P8PLD0_9VIRU</name>
<sequence>MITKIYSVFDSAISAHLPPFFARSEGEAIRMIGQAVNDPASGFHKHAKDYTLVCLGSFDDATGDVVAENRSNVLNLASLQQTSE</sequence>
<organism evidence="1">
    <name type="scientific">Blackfly microvirus SF02</name>
    <dbReference type="NCBI Taxonomy" id="2576452"/>
    <lineage>
        <taxon>Viruses</taxon>
        <taxon>Monodnaviria</taxon>
        <taxon>Sangervirae</taxon>
        <taxon>Phixviricota</taxon>
        <taxon>Malgrandaviricetes</taxon>
        <taxon>Petitvirales</taxon>
        <taxon>Microviridae</taxon>
        <taxon>Microvirus</taxon>
    </lineage>
</organism>